<keyword evidence="3 6" id="KW-1133">Transmembrane helix</keyword>
<evidence type="ECO:0000256" key="2">
    <source>
        <dbReference type="ARBA" id="ARBA00022692"/>
    </source>
</evidence>
<dbReference type="InterPro" id="IPR007343">
    <property type="entry name" value="Uncharacterised_pept_Zn_put"/>
</dbReference>
<evidence type="ECO:0000256" key="3">
    <source>
        <dbReference type="ARBA" id="ARBA00022989"/>
    </source>
</evidence>
<organism evidence="7 8">
    <name type="scientific">Meiothermus hypogaeus NBRC 106114</name>
    <dbReference type="NCBI Taxonomy" id="1227553"/>
    <lineage>
        <taxon>Bacteria</taxon>
        <taxon>Thermotogati</taxon>
        <taxon>Deinococcota</taxon>
        <taxon>Deinococci</taxon>
        <taxon>Thermales</taxon>
        <taxon>Thermaceae</taxon>
        <taxon>Meiothermus</taxon>
    </lineage>
</organism>
<evidence type="ECO:0000256" key="5">
    <source>
        <dbReference type="SAM" id="MobiDB-lite"/>
    </source>
</evidence>
<feature type="compositionally biased region" description="Basic and acidic residues" evidence="5">
    <location>
        <begin position="1"/>
        <end position="17"/>
    </location>
</feature>
<dbReference type="OrthoDB" id="9774900at2"/>
<dbReference type="EMBL" id="BJXL01000110">
    <property type="protein sequence ID" value="GEM84556.1"/>
    <property type="molecule type" value="Genomic_DNA"/>
</dbReference>
<evidence type="ECO:0000256" key="4">
    <source>
        <dbReference type="ARBA" id="ARBA00023136"/>
    </source>
</evidence>
<gene>
    <name evidence="7" type="ORF">MHY01S_27220</name>
</gene>
<evidence type="ECO:0000256" key="1">
    <source>
        <dbReference type="ARBA" id="ARBA00004167"/>
    </source>
</evidence>
<name>A0A511R6B5_9DEIN</name>
<feature type="transmembrane region" description="Helical" evidence="6">
    <location>
        <begin position="25"/>
        <end position="45"/>
    </location>
</feature>
<dbReference type="PANTHER" id="PTHR30168:SF0">
    <property type="entry name" value="INNER MEMBRANE PROTEIN"/>
    <property type="match status" value="1"/>
</dbReference>
<dbReference type="GO" id="GO:0016020">
    <property type="term" value="C:membrane"/>
    <property type="evidence" value="ECO:0007669"/>
    <property type="project" value="UniProtKB-SubCell"/>
</dbReference>
<comment type="caution">
    <text evidence="7">The sequence shown here is derived from an EMBL/GenBank/DDBJ whole genome shotgun (WGS) entry which is preliminary data.</text>
</comment>
<proteinExistence type="predicted"/>
<dbReference type="RefSeq" id="WP_119339835.1">
    <property type="nucleotide sequence ID" value="NZ_BJXL01000110.1"/>
</dbReference>
<dbReference type="Proteomes" id="UP000321197">
    <property type="component" value="Unassembled WGS sequence"/>
</dbReference>
<dbReference type="PANTHER" id="PTHR30168">
    <property type="entry name" value="PUTATIVE MEMBRANE PROTEIN YPFJ"/>
    <property type="match status" value="1"/>
</dbReference>
<keyword evidence="2 6" id="KW-0812">Transmembrane</keyword>
<keyword evidence="4 6" id="KW-0472">Membrane</keyword>
<sequence length="277" mass="30138">MKWEDLRKSQNVEDRRGRGPRMGGPAGIGIGAVILALLGGLLFGVNPADILSQLQGGPVTTAPAPQNTPANDREGQFVRSIVGDLEDTWGQMIQGYRPPQLVLFDGQVESACGYASAAVGPFYCPRDAKVYLDTSFFDQMERLTRGQTSDFAKAYVIAHEVGHHIQNLLGISDKVRAQQARSSQTVANQLSVRLELQADCLAGVWGHYAQRRGLLEFGDVEGAIAAASAIGDDNLQRRSQGYVVPEAFTHGSSEQRVGWFNRGFQSGDPNRCDTFRN</sequence>
<accession>A0A511R6B5</accession>
<dbReference type="Pfam" id="PF04228">
    <property type="entry name" value="Zn_peptidase"/>
    <property type="match status" value="1"/>
</dbReference>
<reference evidence="7 8" key="1">
    <citation type="submission" date="2019-07" db="EMBL/GenBank/DDBJ databases">
        <title>Whole genome shotgun sequence of Meiothermus hypogaeus NBRC 106114.</title>
        <authorList>
            <person name="Hosoyama A."/>
            <person name="Uohara A."/>
            <person name="Ohji S."/>
            <person name="Ichikawa N."/>
        </authorList>
    </citation>
    <scope>NUCLEOTIDE SEQUENCE [LARGE SCALE GENOMIC DNA]</scope>
    <source>
        <strain evidence="7 8">NBRC 106114</strain>
    </source>
</reference>
<evidence type="ECO:0000313" key="7">
    <source>
        <dbReference type="EMBL" id="GEM84556.1"/>
    </source>
</evidence>
<feature type="region of interest" description="Disordered" evidence="5">
    <location>
        <begin position="1"/>
        <end position="23"/>
    </location>
</feature>
<comment type="subcellular location">
    <subcellularLocation>
        <location evidence="1">Membrane</location>
        <topology evidence="1">Single-pass membrane protein</topology>
    </subcellularLocation>
</comment>
<evidence type="ECO:0000313" key="8">
    <source>
        <dbReference type="Proteomes" id="UP000321197"/>
    </source>
</evidence>
<dbReference type="AlphaFoldDB" id="A0A511R6B5"/>
<protein>
    <submittedName>
        <fullName evidence="7">Membrane protein</fullName>
    </submittedName>
</protein>
<evidence type="ECO:0000256" key="6">
    <source>
        <dbReference type="SAM" id="Phobius"/>
    </source>
</evidence>